<comment type="caution">
    <text evidence="1">The sequence shown here is derived from an EMBL/GenBank/DDBJ whole genome shotgun (WGS) entry which is preliminary data.</text>
</comment>
<accession>A0A8H8DCA8</accession>
<reference evidence="1 2" key="1">
    <citation type="submission" date="2020-12" db="EMBL/GenBank/DDBJ databases">
        <title>Effect of drift, selection, and recombination on the evolution of hybrid genomes in Candida yeast pathogens.</title>
        <authorList>
            <person name="Mixao V."/>
            <person name="Ksiezopolska E."/>
            <person name="Saus E."/>
            <person name="Boekhout T."/>
            <person name="Gacser A."/>
            <person name="Gabaldon T."/>
        </authorList>
    </citation>
    <scope>NUCLEOTIDE SEQUENCE [LARGE SCALE GENOMIC DNA]</scope>
    <source>
        <strain evidence="1 2">BP57</strain>
    </source>
</reference>
<dbReference type="AlphaFoldDB" id="A0A8H8DCA8"/>
<organism evidence="1 2">
    <name type="scientific">Candida metapsilosis</name>
    <dbReference type="NCBI Taxonomy" id="273372"/>
    <lineage>
        <taxon>Eukaryota</taxon>
        <taxon>Fungi</taxon>
        <taxon>Dikarya</taxon>
        <taxon>Ascomycota</taxon>
        <taxon>Saccharomycotina</taxon>
        <taxon>Pichiomycetes</taxon>
        <taxon>Debaryomycetaceae</taxon>
        <taxon>Candida/Lodderomyces clade</taxon>
        <taxon>Candida</taxon>
    </lineage>
</organism>
<gene>
    <name evidence="1" type="ORF">I9W82_000433</name>
</gene>
<name>A0A8H8DCA8_9ASCO</name>
<evidence type="ECO:0000313" key="2">
    <source>
        <dbReference type="Proteomes" id="UP000669133"/>
    </source>
</evidence>
<keyword evidence="2" id="KW-1185">Reference proteome</keyword>
<dbReference type="RefSeq" id="XP_067550459.1">
    <property type="nucleotide sequence ID" value="XM_067693390.1"/>
</dbReference>
<protein>
    <submittedName>
        <fullName evidence="1">Uncharacterized protein</fullName>
    </submittedName>
</protein>
<proteinExistence type="predicted"/>
<dbReference type="Proteomes" id="UP000669133">
    <property type="component" value="Unassembled WGS sequence"/>
</dbReference>
<evidence type="ECO:0000313" key="1">
    <source>
        <dbReference type="EMBL" id="KAG5421343.1"/>
    </source>
</evidence>
<sequence length="77" mass="8656">MQFISNTVCGNLQTKDITRWPRHNQDDILNSVNQVVGLKEELSLHHTDANGPPDITAKNTVVPFTEVPGYKSMHKLD</sequence>
<dbReference type="EMBL" id="JAEOAQ010000001">
    <property type="protein sequence ID" value="KAG5421343.1"/>
    <property type="molecule type" value="Genomic_DNA"/>
</dbReference>
<dbReference type="GeneID" id="93649062"/>